<dbReference type="PANTHER" id="PTHR35792:SF2">
    <property type="entry name" value="GENERAL STRESS PROTEIN"/>
    <property type="match status" value="1"/>
</dbReference>
<protein>
    <submittedName>
        <fullName evidence="2">YtxH-like protein</fullName>
    </submittedName>
</protein>
<dbReference type="Proteomes" id="UP000182135">
    <property type="component" value="Unassembled WGS sequence"/>
</dbReference>
<dbReference type="GeneID" id="90545702"/>
<dbReference type="EMBL" id="FOOE01000010">
    <property type="protein sequence ID" value="SFF79233.1"/>
    <property type="molecule type" value="Genomic_DNA"/>
</dbReference>
<dbReference type="InterPro" id="IPR052928">
    <property type="entry name" value="Desiccation-related_membrane"/>
</dbReference>
<keyword evidence="3" id="KW-1185">Reference proteome</keyword>
<evidence type="ECO:0000313" key="3">
    <source>
        <dbReference type="Proteomes" id="UP000182135"/>
    </source>
</evidence>
<evidence type="ECO:0000256" key="1">
    <source>
        <dbReference type="SAM" id="Phobius"/>
    </source>
</evidence>
<reference evidence="2 3" key="1">
    <citation type="submission" date="2016-10" db="EMBL/GenBank/DDBJ databases">
        <authorList>
            <person name="de Groot N.N."/>
        </authorList>
    </citation>
    <scope>NUCLEOTIDE SEQUENCE [LARGE SCALE GENOMIC DNA]</scope>
    <source>
        <strain evidence="2 3">NLAE-zl-G419</strain>
    </source>
</reference>
<keyword evidence="1" id="KW-1133">Transmembrane helix</keyword>
<keyword evidence="1" id="KW-0472">Membrane</keyword>
<accession>A0A1I2LJH8</accession>
<dbReference type="InterPro" id="IPR024623">
    <property type="entry name" value="YtxH"/>
</dbReference>
<dbReference type="RefSeq" id="WP_035770721.1">
    <property type="nucleotide sequence ID" value="NZ_BAAACD010000033.1"/>
</dbReference>
<dbReference type="AlphaFoldDB" id="A0A1I2LJH8"/>
<gene>
    <name evidence="2" type="ORF">SAMN04487885_110118</name>
</gene>
<dbReference type="PANTHER" id="PTHR35792">
    <property type="entry name" value="GENERAL STRESS PROTEIN"/>
    <property type="match status" value="1"/>
</dbReference>
<organism evidence="2 3">
    <name type="scientific">Clostridium cadaveris</name>
    <dbReference type="NCBI Taxonomy" id="1529"/>
    <lineage>
        <taxon>Bacteria</taxon>
        <taxon>Bacillati</taxon>
        <taxon>Bacillota</taxon>
        <taxon>Clostridia</taxon>
        <taxon>Eubacteriales</taxon>
        <taxon>Clostridiaceae</taxon>
        <taxon>Clostridium</taxon>
    </lineage>
</organism>
<dbReference type="STRING" id="1529.SAMN04487885_110118"/>
<proteinExistence type="predicted"/>
<feature type="transmembrane region" description="Helical" evidence="1">
    <location>
        <begin position="21"/>
        <end position="39"/>
    </location>
</feature>
<keyword evidence="1" id="KW-0812">Transmembrane</keyword>
<sequence length="103" mass="11418">MLKNLIDAKKKKQNKNTTKNIAVCTTGLLAGIAAGILFAPKSGKETRKNLTNSAKELNTNIKEKASSTTIKAKNKLSSYLNKDEKKNVEENMIDITEDMFSER</sequence>
<evidence type="ECO:0000313" key="2">
    <source>
        <dbReference type="EMBL" id="SFF79233.1"/>
    </source>
</evidence>
<dbReference type="Pfam" id="PF12732">
    <property type="entry name" value="YtxH"/>
    <property type="match status" value="1"/>
</dbReference>
<name>A0A1I2LJH8_9CLOT</name>